<feature type="compositionally biased region" description="Basic and acidic residues" evidence="1">
    <location>
        <begin position="101"/>
        <end position="112"/>
    </location>
</feature>
<evidence type="ECO:0000256" key="1">
    <source>
        <dbReference type="SAM" id="MobiDB-lite"/>
    </source>
</evidence>
<evidence type="ECO:0000313" key="2">
    <source>
        <dbReference type="EMBL" id="KAJ4965063.1"/>
    </source>
</evidence>
<name>A0A9Q0HHT9_9MAGN</name>
<keyword evidence="3" id="KW-1185">Reference proteome</keyword>
<dbReference type="EMBL" id="JAMYWD010000007">
    <property type="protein sequence ID" value="KAJ4965063.1"/>
    <property type="molecule type" value="Genomic_DNA"/>
</dbReference>
<feature type="region of interest" description="Disordered" evidence="1">
    <location>
        <begin position="93"/>
        <end position="130"/>
    </location>
</feature>
<feature type="compositionally biased region" description="Basic and acidic residues" evidence="1">
    <location>
        <begin position="121"/>
        <end position="130"/>
    </location>
</feature>
<dbReference type="Proteomes" id="UP001141806">
    <property type="component" value="Unassembled WGS sequence"/>
</dbReference>
<reference evidence="2" key="1">
    <citation type="journal article" date="2023" name="Plant J.">
        <title>The genome of the king protea, Protea cynaroides.</title>
        <authorList>
            <person name="Chang J."/>
            <person name="Duong T.A."/>
            <person name="Schoeman C."/>
            <person name="Ma X."/>
            <person name="Roodt D."/>
            <person name="Barker N."/>
            <person name="Li Z."/>
            <person name="Van de Peer Y."/>
            <person name="Mizrachi E."/>
        </authorList>
    </citation>
    <scope>NUCLEOTIDE SEQUENCE</scope>
    <source>
        <tissue evidence="2">Young leaves</tissue>
    </source>
</reference>
<gene>
    <name evidence="2" type="ORF">NE237_016912</name>
</gene>
<proteinExistence type="predicted"/>
<comment type="caution">
    <text evidence="2">The sequence shown here is derived from an EMBL/GenBank/DDBJ whole genome shotgun (WGS) entry which is preliminary data.</text>
</comment>
<sequence length="130" mass="14361">MSLVREHLNKNLAEDGLIRESLLSKPTLFLSHPLPECSCRTPGVAGNPNPVRGSNGQLLYGGDDECSKWMERGLATVSLEVGNAQDVQVDEMEWADDETDLDKQLQSDDNSSRMDSTPPSEQDKEMDPDN</sequence>
<protein>
    <submittedName>
        <fullName evidence="2">Uncharacterized protein</fullName>
    </submittedName>
</protein>
<accession>A0A9Q0HHT9</accession>
<organism evidence="2 3">
    <name type="scientific">Protea cynaroides</name>
    <dbReference type="NCBI Taxonomy" id="273540"/>
    <lineage>
        <taxon>Eukaryota</taxon>
        <taxon>Viridiplantae</taxon>
        <taxon>Streptophyta</taxon>
        <taxon>Embryophyta</taxon>
        <taxon>Tracheophyta</taxon>
        <taxon>Spermatophyta</taxon>
        <taxon>Magnoliopsida</taxon>
        <taxon>Proteales</taxon>
        <taxon>Proteaceae</taxon>
        <taxon>Protea</taxon>
    </lineage>
</organism>
<dbReference type="OrthoDB" id="743588at2759"/>
<evidence type="ECO:0000313" key="3">
    <source>
        <dbReference type="Proteomes" id="UP001141806"/>
    </source>
</evidence>
<dbReference type="AlphaFoldDB" id="A0A9Q0HHT9"/>